<keyword evidence="2" id="KW-0723">Serine/threonine-protein kinase</keyword>
<evidence type="ECO:0000259" key="10">
    <source>
        <dbReference type="PROSITE" id="PS50011"/>
    </source>
</evidence>
<evidence type="ECO:0000313" key="11">
    <source>
        <dbReference type="EMBL" id="KAL0487236.1"/>
    </source>
</evidence>
<gene>
    <name evidence="11" type="ORF">AKO1_001133</name>
</gene>
<dbReference type="PROSITE" id="PS00108">
    <property type="entry name" value="PROTEIN_KINASE_ST"/>
    <property type="match status" value="1"/>
</dbReference>
<comment type="catalytic activity">
    <reaction evidence="8">
        <text>L-seryl-[protein] + ATP = O-phospho-L-seryl-[protein] + ADP + H(+)</text>
        <dbReference type="Rhea" id="RHEA:17989"/>
        <dbReference type="Rhea" id="RHEA-COMP:9863"/>
        <dbReference type="Rhea" id="RHEA-COMP:11604"/>
        <dbReference type="ChEBI" id="CHEBI:15378"/>
        <dbReference type="ChEBI" id="CHEBI:29999"/>
        <dbReference type="ChEBI" id="CHEBI:30616"/>
        <dbReference type="ChEBI" id="CHEBI:83421"/>
        <dbReference type="ChEBI" id="CHEBI:456216"/>
        <dbReference type="EC" id="2.7.11.1"/>
    </reaction>
</comment>
<reference evidence="11 12" key="1">
    <citation type="submission" date="2024-03" db="EMBL/GenBank/DDBJ databases">
        <title>The Acrasis kona genome and developmental transcriptomes reveal deep origins of eukaryotic multicellular pathways.</title>
        <authorList>
            <person name="Sheikh S."/>
            <person name="Fu C.-J."/>
            <person name="Brown M.W."/>
            <person name="Baldauf S.L."/>
        </authorList>
    </citation>
    <scope>NUCLEOTIDE SEQUENCE [LARGE SCALE GENOMIC DNA]</scope>
    <source>
        <strain evidence="11 12">ATCC MYA-3509</strain>
    </source>
</reference>
<name>A0AAW2ZEV9_9EUKA</name>
<dbReference type="EMBL" id="JAOPGA020001325">
    <property type="protein sequence ID" value="KAL0487236.1"/>
    <property type="molecule type" value="Genomic_DNA"/>
</dbReference>
<dbReference type="Gene3D" id="1.10.510.10">
    <property type="entry name" value="Transferase(Phosphotransferase) domain 1"/>
    <property type="match status" value="1"/>
</dbReference>
<evidence type="ECO:0000256" key="8">
    <source>
        <dbReference type="ARBA" id="ARBA00048679"/>
    </source>
</evidence>
<dbReference type="PANTHER" id="PTHR43671">
    <property type="entry name" value="SERINE/THREONINE-PROTEIN KINASE NEK"/>
    <property type="match status" value="1"/>
</dbReference>
<evidence type="ECO:0000256" key="7">
    <source>
        <dbReference type="ARBA" id="ARBA00047899"/>
    </source>
</evidence>
<organism evidence="11 12">
    <name type="scientific">Acrasis kona</name>
    <dbReference type="NCBI Taxonomy" id="1008807"/>
    <lineage>
        <taxon>Eukaryota</taxon>
        <taxon>Discoba</taxon>
        <taxon>Heterolobosea</taxon>
        <taxon>Tetramitia</taxon>
        <taxon>Eutetramitia</taxon>
        <taxon>Acrasidae</taxon>
        <taxon>Acrasis</taxon>
    </lineage>
</organism>
<dbReference type="GO" id="GO:0005524">
    <property type="term" value="F:ATP binding"/>
    <property type="evidence" value="ECO:0007669"/>
    <property type="project" value="UniProtKB-KW"/>
</dbReference>
<dbReference type="InterPro" id="IPR016024">
    <property type="entry name" value="ARM-type_fold"/>
</dbReference>
<dbReference type="AlphaFoldDB" id="A0AAW2ZEV9"/>
<dbReference type="PROSITE" id="PS50011">
    <property type="entry name" value="PROTEIN_KINASE_DOM"/>
    <property type="match status" value="1"/>
</dbReference>
<dbReference type="Pfam" id="PF00069">
    <property type="entry name" value="Pkinase"/>
    <property type="match status" value="1"/>
</dbReference>
<feature type="compositionally biased region" description="Low complexity" evidence="9">
    <location>
        <begin position="418"/>
        <end position="436"/>
    </location>
</feature>
<keyword evidence="4" id="KW-0547">Nucleotide-binding</keyword>
<feature type="compositionally biased region" description="Low complexity" evidence="9">
    <location>
        <begin position="372"/>
        <end position="391"/>
    </location>
</feature>
<dbReference type="Proteomes" id="UP001431209">
    <property type="component" value="Unassembled WGS sequence"/>
</dbReference>
<protein>
    <recommendedName>
        <fullName evidence="1">non-specific serine/threonine protein kinase</fullName>
        <ecNumber evidence="1">2.7.11.1</ecNumber>
    </recommendedName>
</protein>
<dbReference type="InterPro" id="IPR011990">
    <property type="entry name" value="TPR-like_helical_dom_sf"/>
</dbReference>
<feature type="region of interest" description="Disordered" evidence="9">
    <location>
        <begin position="416"/>
        <end position="442"/>
    </location>
</feature>
<evidence type="ECO:0000313" key="12">
    <source>
        <dbReference type="Proteomes" id="UP001431209"/>
    </source>
</evidence>
<evidence type="ECO:0000256" key="5">
    <source>
        <dbReference type="ARBA" id="ARBA00022777"/>
    </source>
</evidence>
<evidence type="ECO:0000256" key="9">
    <source>
        <dbReference type="SAM" id="MobiDB-lite"/>
    </source>
</evidence>
<dbReference type="Gene3D" id="1.25.40.10">
    <property type="entry name" value="Tetratricopeptide repeat domain"/>
    <property type="match status" value="1"/>
</dbReference>
<dbReference type="GO" id="GO:0004674">
    <property type="term" value="F:protein serine/threonine kinase activity"/>
    <property type="evidence" value="ECO:0007669"/>
    <property type="project" value="UniProtKB-KW"/>
</dbReference>
<dbReference type="InterPro" id="IPR011009">
    <property type="entry name" value="Kinase-like_dom_sf"/>
</dbReference>
<dbReference type="SUPFAM" id="SSF48371">
    <property type="entry name" value="ARM repeat"/>
    <property type="match status" value="1"/>
</dbReference>
<dbReference type="PANTHER" id="PTHR43671:SF98">
    <property type="entry name" value="SERINE_THREONINE-PROTEIN KINASE NEK11"/>
    <property type="match status" value="1"/>
</dbReference>
<dbReference type="EC" id="2.7.11.1" evidence="1"/>
<keyword evidence="3" id="KW-0808">Transferase</keyword>
<evidence type="ECO:0000256" key="2">
    <source>
        <dbReference type="ARBA" id="ARBA00022527"/>
    </source>
</evidence>
<proteinExistence type="predicted"/>
<feature type="region of interest" description="Disordered" evidence="9">
    <location>
        <begin position="372"/>
        <end position="396"/>
    </location>
</feature>
<evidence type="ECO:0000256" key="1">
    <source>
        <dbReference type="ARBA" id="ARBA00012513"/>
    </source>
</evidence>
<keyword evidence="6" id="KW-0067">ATP-binding</keyword>
<keyword evidence="12" id="KW-1185">Reference proteome</keyword>
<dbReference type="Gene3D" id="3.30.200.20">
    <property type="entry name" value="Phosphorylase Kinase, domain 1"/>
    <property type="match status" value="1"/>
</dbReference>
<accession>A0AAW2ZEV9</accession>
<comment type="catalytic activity">
    <reaction evidence="7">
        <text>L-threonyl-[protein] + ATP = O-phospho-L-threonyl-[protein] + ADP + H(+)</text>
        <dbReference type="Rhea" id="RHEA:46608"/>
        <dbReference type="Rhea" id="RHEA-COMP:11060"/>
        <dbReference type="Rhea" id="RHEA-COMP:11605"/>
        <dbReference type="ChEBI" id="CHEBI:15378"/>
        <dbReference type="ChEBI" id="CHEBI:30013"/>
        <dbReference type="ChEBI" id="CHEBI:30616"/>
        <dbReference type="ChEBI" id="CHEBI:61977"/>
        <dbReference type="ChEBI" id="CHEBI:456216"/>
        <dbReference type="EC" id="2.7.11.1"/>
    </reaction>
</comment>
<dbReference type="SMART" id="SM00220">
    <property type="entry name" value="S_TKc"/>
    <property type="match status" value="1"/>
</dbReference>
<keyword evidence="5" id="KW-0418">Kinase</keyword>
<feature type="domain" description="Protein kinase" evidence="10">
    <location>
        <begin position="561"/>
        <end position="828"/>
    </location>
</feature>
<comment type="caution">
    <text evidence="11">The sequence shown here is derived from an EMBL/GenBank/DDBJ whole genome shotgun (WGS) entry which is preliminary data.</text>
</comment>
<sequence length="834" mass="93479">MELNQFELDKSHSVPDVNTLNLKRKMASPQVKMEIQQAIQFASSSQPDDISTEYDANIIKLAMDNDLIDDLIEYATVRKTSLVDGMIIDAFVFHHNSDLVKYALRRDIDPTALFQPLLKDSQFERAQNVAVHMLRTNDDLESISNCYESDPIKLIPILEHSLGTSNPPSNIFTQLAILYSTFNPDQLTEYLEFNKDRIDLDRLMAHICKLGSWDLIKKCNQSQFIPSDFICTNVINHFDPINPWDHTFFTQVTCNVNQIETLHSSIQYYISTFPKLLNKLLDTLIVDGNVKFDRQIIRSKCEAAGLDYKNYPALGSGSISPHHFIRSNSGTLHSSSSIDDFSHAINISPPPSSSDDSNQDFDFFTTMKPISQLKSTSSRSSSPSSSPQLKKPLPPVPQHLQSVKRVDSDLNDLLTILSDSPKSSSRATSPRSPTHSKPTLLIDDLEIKNQKSDSGFSVLDDMLDLPPKVPKNARLKSTNSNQNILMPSKQVEKAISTGGANHSMIEFGQPIQDLLHSGFNSQPGTGNSKALAPINISEIMKNVEISRNDGSRSLMERYKGYTILQKLGQGGQASIFLCRDDANGQQCVLKTMKVNSHQELEMALTESNTLSILKHPNIVSVNKFFIHEDDASGKCVCFAMPYYSFGDLDRIIFNQKQKWPEHFIVNCLGQLADALAFIHERDIIHRDLKPANVFVQPRARLNSPIVDSLQLFLGDFGLSKTEGEMKDKGPVGTQIYMAPEVRGGQHYDFKADVFSLGCIMIQMMTLKMRRDIVADLQVAHATGRDFFTELRSEMSAYSPPLVELCLCMLHPIPHLRPSSEQIARHPIVLSSGQF</sequence>
<evidence type="ECO:0000256" key="3">
    <source>
        <dbReference type="ARBA" id="ARBA00022679"/>
    </source>
</evidence>
<dbReference type="InterPro" id="IPR050660">
    <property type="entry name" value="NEK_Ser/Thr_kinase"/>
</dbReference>
<dbReference type="SUPFAM" id="SSF56112">
    <property type="entry name" value="Protein kinase-like (PK-like)"/>
    <property type="match status" value="1"/>
</dbReference>
<dbReference type="InterPro" id="IPR000719">
    <property type="entry name" value="Prot_kinase_dom"/>
</dbReference>
<dbReference type="InterPro" id="IPR008271">
    <property type="entry name" value="Ser/Thr_kinase_AS"/>
</dbReference>
<evidence type="ECO:0000256" key="4">
    <source>
        <dbReference type="ARBA" id="ARBA00022741"/>
    </source>
</evidence>
<evidence type="ECO:0000256" key="6">
    <source>
        <dbReference type="ARBA" id="ARBA00022840"/>
    </source>
</evidence>